<accession>A0A4Y2RDU5</accession>
<evidence type="ECO:0000313" key="2">
    <source>
        <dbReference type="EMBL" id="GBN73932.1"/>
    </source>
</evidence>
<dbReference type="Proteomes" id="UP000499080">
    <property type="component" value="Unassembled WGS sequence"/>
</dbReference>
<proteinExistence type="predicted"/>
<reference evidence="2 3" key="1">
    <citation type="journal article" date="2019" name="Sci. Rep.">
        <title>Orb-weaving spider Araneus ventricosus genome elucidates the spidroin gene catalogue.</title>
        <authorList>
            <person name="Kono N."/>
            <person name="Nakamura H."/>
            <person name="Ohtoshi R."/>
            <person name="Moran D.A.P."/>
            <person name="Shinohara A."/>
            <person name="Yoshida Y."/>
            <person name="Fujiwara M."/>
            <person name="Mori M."/>
            <person name="Tomita M."/>
            <person name="Arakawa K."/>
        </authorList>
    </citation>
    <scope>NUCLEOTIDE SEQUENCE [LARGE SCALE GENOMIC DNA]</scope>
</reference>
<comment type="caution">
    <text evidence="2">The sequence shown here is derived from an EMBL/GenBank/DDBJ whole genome shotgun (WGS) entry which is preliminary data.</text>
</comment>
<dbReference type="OrthoDB" id="6437148at2759"/>
<dbReference type="SUPFAM" id="SSF56219">
    <property type="entry name" value="DNase I-like"/>
    <property type="match status" value="1"/>
</dbReference>
<dbReference type="InterPro" id="IPR005135">
    <property type="entry name" value="Endo/exonuclease/phosphatase"/>
</dbReference>
<sequence>MRHPLWGPEVKDHRSGDEGLPFVDFIIKHSLNIWNYPNSDPTFDTTRAKSWIDVTVAFAALDFAAHTWHVTTRTLSDHNYLEYNLGELDVTERIPRYNLNKFRLNKVAQKIANIKSTLLDQLDRSVSPEDLDRFLLVLTATIQEVCATYLKYTKPRPKTVPWWDAELEMLRNEIWSIQVDGRPCTSLRESIEQIVKVLFPSDNEVLTESWDQQARRLFVESYDSANSDPHFTKTEVWSALKQSKRRKAPGLYRLPPNSYVQAYADDMVLVVCGHNESQIAEKGRAAMSIIEEWGELNNLRFSPQKTCMLPITYRRRLSLADPPVVNLYGQPFRAVGEMKYLGVIWDGGLTFHAHFKDRKVAIDTLSYRLALTV</sequence>
<feature type="domain" description="Endonuclease/exonuclease/phosphatase" evidence="1">
    <location>
        <begin position="1"/>
        <end position="81"/>
    </location>
</feature>
<evidence type="ECO:0000259" key="1">
    <source>
        <dbReference type="Pfam" id="PF14529"/>
    </source>
</evidence>
<dbReference type="GO" id="GO:0003824">
    <property type="term" value="F:catalytic activity"/>
    <property type="evidence" value="ECO:0007669"/>
    <property type="project" value="InterPro"/>
</dbReference>
<keyword evidence="3" id="KW-1185">Reference proteome</keyword>
<name>A0A4Y2RDU5_ARAVE</name>
<dbReference type="EMBL" id="BGPR01016723">
    <property type="protein sequence ID" value="GBN73932.1"/>
    <property type="molecule type" value="Genomic_DNA"/>
</dbReference>
<dbReference type="Gene3D" id="3.60.10.10">
    <property type="entry name" value="Endonuclease/exonuclease/phosphatase"/>
    <property type="match status" value="1"/>
</dbReference>
<dbReference type="InterPro" id="IPR036691">
    <property type="entry name" value="Endo/exonu/phosph_ase_sf"/>
</dbReference>
<dbReference type="AlphaFoldDB" id="A0A4Y2RDU5"/>
<gene>
    <name evidence="2" type="ORF">AVEN_22495_1</name>
</gene>
<dbReference type="Pfam" id="PF14529">
    <property type="entry name" value="Exo_endo_phos_2"/>
    <property type="match status" value="1"/>
</dbReference>
<organism evidence="2 3">
    <name type="scientific">Araneus ventricosus</name>
    <name type="common">Orbweaver spider</name>
    <name type="synonym">Epeira ventricosa</name>
    <dbReference type="NCBI Taxonomy" id="182803"/>
    <lineage>
        <taxon>Eukaryota</taxon>
        <taxon>Metazoa</taxon>
        <taxon>Ecdysozoa</taxon>
        <taxon>Arthropoda</taxon>
        <taxon>Chelicerata</taxon>
        <taxon>Arachnida</taxon>
        <taxon>Araneae</taxon>
        <taxon>Araneomorphae</taxon>
        <taxon>Entelegynae</taxon>
        <taxon>Araneoidea</taxon>
        <taxon>Araneidae</taxon>
        <taxon>Araneus</taxon>
    </lineage>
</organism>
<evidence type="ECO:0000313" key="3">
    <source>
        <dbReference type="Proteomes" id="UP000499080"/>
    </source>
</evidence>
<protein>
    <recommendedName>
        <fullName evidence="1">Endonuclease/exonuclease/phosphatase domain-containing protein</fullName>
    </recommendedName>
</protein>